<dbReference type="CDD" id="cd03784">
    <property type="entry name" value="GT1_Gtf-like"/>
    <property type="match status" value="1"/>
</dbReference>
<evidence type="ECO:0000313" key="8">
    <source>
        <dbReference type="WBParaSite" id="TMUE_2000010574.1"/>
    </source>
</evidence>
<protein>
    <recommendedName>
        <fullName evidence="2">glucuronosyltransferase</fullName>
        <ecNumber evidence="2">2.4.1.17</ecNumber>
    </recommendedName>
</protein>
<evidence type="ECO:0000256" key="5">
    <source>
        <dbReference type="ARBA" id="ARBA00047475"/>
    </source>
</evidence>
<keyword evidence="4" id="KW-0808">Transferase</keyword>
<evidence type="ECO:0000313" key="7">
    <source>
        <dbReference type="Proteomes" id="UP000046395"/>
    </source>
</evidence>
<evidence type="ECO:0000256" key="2">
    <source>
        <dbReference type="ARBA" id="ARBA00012544"/>
    </source>
</evidence>
<keyword evidence="6" id="KW-1133">Transmembrane helix</keyword>
<accession>A0A5S6QTW1</accession>
<keyword evidence="7" id="KW-1185">Reference proteome</keyword>
<feature type="transmembrane region" description="Helical" evidence="6">
    <location>
        <begin position="516"/>
        <end position="536"/>
    </location>
</feature>
<reference evidence="8" key="1">
    <citation type="submission" date="2019-12" db="UniProtKB">
        <authorList>
            <consortium name="WormBaseParasite"/>
        </authorList>
    </citation>
    <scope>IDENTIFICATION</scope>
</reference>
<sequence length="577" mass="64455">MQPAISALSWKGFVPALLGILLTPIASSLRIAIFVPDVPEEARNGLNQLAQQLAYRNHYVLTFRALLLPEIRYLVMHKLNMVEEIKLEVGLPVPLQQELRTLGGHSIWTTPYGSTEPVKALLEANVEACRVVLNSDLTDHLRTLALDLAVVYSGNPCYLGIVQNLSLPFVYFDTDGLQDETLLASGIPMNPTWLPPSTRRSYPFRLSVAEMIQTFVDFCRSALSNSKPLLRPLLNWGANELDDRIMALFKNDSAMGHAFRHLNSFHQIRRLAALYFANSDFLIEPAERRLSPKIVYVGGYHQELARPLFEPYNNTVASAHNGVIVISFGNVVNCSAMPPALVRVFLQVFRRLPNNHFFWRVREATFDGVDASEIPSNVNISRYLPQVDLLGATEVRLLITHGGAQSILEAVTAGVPVLGIPLLLPNYNTMRKLEARGMALIIEKEKLTVQSLLKAIRKLLEDKKYSKVARQLSRIISQRPLDSLEKAISWLELIGRHKHAVFPKSVEPISFKENGLLYSALLSMFTLIVSIIFYNWSMMTAGLNPGALSDEAVVMSEQAVQAPTRTRRVDGKATANE</sequence>
<dbReference type="SUPFAM" id="SSF53756">
    <property type="entry name" value="UDP-Glycosyltransferase/glycogen phosphorylase"/>
    <property type="match status" value="1"/>
</dbReference>
<keyword evidence="3" id="KW-0328">Glycosyltransferase</keyword>
<dbReference type="STRING" id="70415.A0A5S6QTW1"/>
<dbReference type="InterPro" id="IPR050271">
    <property type="entry name" value="UDP-glycosyltransferase"/>
</dbReference>
<dbReference type="Gene3D" id="3.40.50.2000">
    <property type="entry name" value="Glycogen Phosphorylase B"/>
    <property type="match status" value="1"/>
</dbReference>
<dbReference type="AlphaFoldDB" id="A0A5S6QTW1"/>
<evidence type="ECO:0000256" key="1">
    <source>
        <dbReference type="ARBA" id="ARBA00009995"/>
    </source>
</evidence>
<dbReference type="GO" id="GO:0015020">
    <property type="term" value="F:glucuronosyltransferase activity"/>
    <property type="evidence" value="ECO:0007669"/>
    <property type="project" value="UniProtKB-EC"/>
</dbReference>
<proteinExistence type="inferred from homology"/>
<name>A0A5S6QTW1_TRIMR</name>
<dbReference type="Proteomes" id="UP000046395">
    <property type="component" value="Unassembled WGS sequence"/>
</dbReference>
<organism evidence="7 8">
    <name type="scientific">Trichuris muris</name>
    <name type="common">Mouse whipworm</name>
    <dbReference type="NCBI Taxonomy" id="70415"/>
    <lineage>
        <taxon>Eukaryota</taxon>
        <taxon>Metazoa</taxon>
        <taxon>Ecdysozoa</taxon>
        <taxon>Nematoda</taxon>
        <taxon>Enoplea</taxon>
        <taxon>Dorylaimia</taxon>
        <taxon>Trichinellida</taxon>
        <taxon>Trichuridae</taxon>
        <taxon>Trichuris</taxon>
    </lineage>
</organism>
<dbReference type="EC" id="2.4.1.17" evidence="2"/>
<dbReference type="Pfam" id="PF00201">
    <property type="entry name" value="UDPGT"/>
    <property type="match status" value="1"/>
</dbReference>
<dbReference type="PANTHER" id="PTHR48043">
    <property type="entry name" value="EG:EG0003.4 PROTEIN-RELATED"/>
    <property type="match status" value="1"/>
</dbReference>
<evidence type="ECO:0000256" key="4">
    <source>
        <dbReference type="ARBA" id="ARBA00022679"/>
    </source>
</evidence>
<keyword evidence="6" id="KW-0472">Membrane</keyword>
<evidence type="ECO:0000256" key="6">
    <source>
        <dbReference type="SAM" id="Phobius"/>
    </source>
</evidence>
<evidence type="ECO:0000256" key="3">
    <source>
        <dbReference type="ARBA" id="ARBA00022676"/>
    </source>
</evidence>
<keyword evidence="6" id="KW-0812">Transmembrane</keyword>
<comment type="catalytic activity">
    <reaction evidence="5">
        <text>glucuronate acceptor + UDP-alpha-D-glucuronate = acceptor beta-D-glucuronoside + UDP + H(+)</text>
        <dbReference type="Rhea" id="RHEA:21032"/>
        <dbReference type="ChEBI" id="CHEBI:15378"/>
        <dbReference type="ChEBI" id="CHEBI:58052"/>
        <dbReference type="ChEBI" id="CHEBI:58223"/>
        <dbReference type="ChEBI" id="CHEBI:132367"/>
        <dbReference type="ChEBI" id="CHEBI:132368"/>
        <dbReference type="EC" id="2.4.1.17"/>
    </reaction>
</comment>
<comment type="similarity">
    <text evidence="1">Belongs to the UDP-glycosyltransferase family.</text>
</comment>
<dbReference type="WBParaSite" id="TMUE_2000010574.1">
    <property type="protein sequence ID" value="TMUE_2000010574.1"/>
    <property type="gene ID" value="WBGene00302758"/>
</dbReference>
<dbReference type="PANTHER" id="PTHR48043:SF18">
    <property type="entry name" value="GLUCURONOSYLTRANSFERASE"/>
    <property type="match status" value="1"/>
</dbReference>
<dbReference type="InterPro" id="IPR002213">
    <property type="entry name" value="UDP_glucos_trans"/>
</dbReference>
<dbReference type="FunFam" id="3.40.50.2000:FF:000021">
    <property type="entry name" value="UDP-glucuronosyltransferase"/>
    <property type="match status" value="1"/>
</dbReference>